<dbReference type="Proteomes" id="UP000321899">
    <property type="component" value="Unassembled WGS sequence"/>
</dbReference>
<comment type="caution">
    <text evidence="1">The sequence shown here is derived from an EMBL/GenBank/DDBJ whole genome shotgun (WGS) entry which is preliminary data.</text>
</comment>
<organism evidence="1 2">
    <name type="scientific">Desulfobotulus mexicanus</name>
    <dbReference type="NCBI Taxonomy" id="2586642"/>
    <lineage>
        <taxon>Bacteria</taxon>
        <taxon>Pseudomonadati</taxon>
        <taxon>Thermodesulfobacteriota</taxon>
        <taxon>Desulfobacteria</taxon>
        <taxon>Desulfobacterales</taxon>
        <taxon>Desulfobacteraceae</taxon>
        <taxon>Desulfobotulus</taxon>
    </lineage>
</organism>
<sequence length="219" mass="24034">MGLLCFSHGSKERGSQMAIPVLSHAPAADLESPEFLNEISSRLMQEGASVTKIVKSSAILVDERVRIKCQIPICDTYGKNLMCPPLVVPSIEFFRKALSLYNEAILIQVKADIPQHSAEGRKTEIYAPAGKLHHLVNQAEKWAFEYRYRFALGLIGGCCRLCDSCVALTGKTICRHPFKARPSMEAMGIDVLATLERAGLKTATFPVAESVTWTGVLLV</sequence>
<accession>A0A5S5MCU3</accession>
<reference evidence="1 2" key="1">
    <citation type="submission" date="2019-06" db="EMBL/GenBank/DDBJ databases">
        <title>Desulfobotulus mexicanus sp. nov., a novel sulfate-reducing bacterium isolated from the sediment of an alkaline crater lake in Mexico.</title>
        <authorList>
            <person name="Hirschler-Rea A."/>
        </authorList>
    </citation>
    <scope>NUCLEOTIDE SEQUENCE [LARGE SCALE GENOMIC DNA]</scope>
    <source>
        <strain evidence="1 2">PAR22N</strain>
    </source>
</reference>
<dbReference type="EMBL" id="VDMB01000027">
    <property type="protein sequence ID" value="TYT73511.1"/>
    <property type="molecule type" value="Genomic_DNA"/>
</dbReference>
<protein>
    <submittedName>
        <fullName evidence="1">DUF2284 domain-containing protein</fullName>
    </submittedName>
</protein>
<dbReference type="InterPro" id="IPR019271">
    <property type="entry name" value="DUF2284_metal-binding"/>
</dbReference>
<keyword evidence="2" id="KW-1185">Reference proteome</keyword>
<evidence type="ECO:0000313" key="1">
    <source>
        <dbReference type="EMBL" id="TYT73511.1"/>
    </source>
</evidence>
<proteinExistence type="predicted"/>
<evidence type="ECO:0000313" key="2">
    <source>
        <dbReference type="Proteomes" id="UP000321899"/>
    </source>
</evidence>
<name>A0A5S5MCU3_9BACT</name>
<dbReference type="AlphaFoldDB" id="A0A5S5MCU3"/>
<dbReference type="OrthoDB" id="5420534at2"/>
<gene>
    <name evidence="1" type="ORF">FIM25_14710</name>
</gene>
<dbReference type="Pfam" id="PF10050">
    <property type="entry name" value="DUF2284"/>
    <property type="match status" value="1"/>
</dbReference>